<reference evidence="3" key="1">
    <citation type="submission" date="2019-08" db="EMBL/GenBank/DDBJ databases">
        <title>The genome of the North American firefly Photinus pyralis.</title>
        <authorList>
            <consortium name="Photinus pyralis genome working group"/>
            <person name="Fallon T.R."/>
            <person name="Sander Lower S.E."/>
            <person name="Weng J.-K."/>
        </authorList>
    </citation>
    <scope>NUCLEOTIDE SEQUENCE</scope>
    <source>
        <strain evidence="3">TRF0915ILg1</strain>
        <tissue evidence="3">Whole body</tissue>
    </source>
</reference>
<gene>
    <name evidence="3" type="ORF">ILUMI_06054</name>
</gene>
<name>A0A8K0GI42_IGNLU</name>
<proteinExistence type="predicted"/>
<feature type="domain" description="Arrestin C-terminal-like" evidence="2">
    <location>
        <begin position="2"/>
        <end position="103"/>
    </location>
</feature>
<comment type="caution">
    <text evidence="3">The sequence shown here is derived from an EMBL/GenBank/DDBJ whole genome shotgun (WGS) entry which is preliminary data.</text>
</comment>
<feature type="region of interest" description="Disordered" evidence="1">
    <location>
        <begin position="109"/>
        <end position="143"/>
    </location>
</feature>
<feature type="compositionally biased region" description="Polar residues" evidence="1">
    <location>
        <begin position="109"/>
        <end position="131"/>
    </location>
</feature>
<evidence type="ECO:0000313" key="4">
    <source>
        <dbReference type="Proteomes" id="UP000801492"/>
    </source>
</evidence>
<dbReference type="EMBL" id="VTPC01002362">
    <property type="protein sequence ID" value="KAF2900136.1"/>
    <property type="molecule type" value="Genomic_DNA"/>
</dbReference>
<dbReference type="InterPro" id="IPR014756">
    <property type="entry name" value="Ig_E-set"/>
</dbReference>
<dbReference type="SUPFAM" id="SSF81296">
    <property type="entry name" value="E set domains"/>
    <property type="match status" value="1"/>
</dbReference>
<evidence type="ECO:0000259" key="2">
    <source>
        <dbReference type="Pfam" id="PF02752"/>
    </source>
</evidence>
<accession>A0A8K0GI42</accession>
<dbReference type="InterPro" id="IPR011022">
    <property type="entry name" value="Arrestin_C-like"/>
</dbReference>
<organism evidence="3 4">
    <name type="scientific">Ignelater luminosus</name>
    <name type="common">Cucubano</name>
    <name type="synonym">Pyrophorus luminosus</name>
    <dbReference type="NCBI Taxonomy" id="2038154"/>
    <lineage>
        <taxon>Eukaryota</taxon>
        <taxon>Metazoa</taxon>
        <taxon>Ecdysozoa</taxon>
        <taxon>Arthropoda</taxon>
        <taxon>Hexapoda</taxon>
        <taxon>Insecta</taxon>
        <taxon>Pterygota</taxon>
        <taxon>Neoptera</taxon>
        <taxon>Endopterygota</taxon>
        <taxon>Coleoptera</taxon>
        <taxon>Polyphaga</taxon>
        <taxon>Elateriformia</taxon>
        <taxon>Elateroidea</taxon>
        <taxon>Elateridae</taxon>
        <taxon>Agrypninae</taxon>
        <taxon>Pyrophorini</taxon>
        <taxon>Ignelater</taxon>
    </lineage>
</organism>
<sequence length="157" mass="16841">MSSVRINHVQYEIIRSVELSATKPSGNRRRSECTIAVENASAVGAHAEKSWTTTLVVSPAETPNLSYCSVISASYYLKVEAILPFPHFNIKICCPLTFGTVPLTETNTNMTGPSRQLNSYATAPPSVQTVESGEGLAQSADSALPSYEDAVLKSDNS</sequence>
<keyword evidence="4" id="KW-1185">Reference proteome</keyword>
<protein>
    <recommendedName>
        <fullName evidence="2">Arrestin C-terminal-like domain-containing protein</fullName>
    </recommendedName>
</protein>
<evidence type="ECO:0000256" key="1">
    <source>
        <dbReference type="SAM" id="MobiDB-lite"/>
    </source>
</evidence>
<dbReference type="InterPro" id="IPR014752">
    <property type="entry name" value="Arrestin-like_C"/>
</dbReference>
<evidence type="ECO:0000313" key="3">
    <source>
        <dbReference type="EMBL" id="KAF2900136.1"/>
    </source>
</evidence>
<dbReference type="Proteomes" id="UP000801492">
    <property type="component" value="Unassembled WGS sequence"/>
</dbReference>
<dbReference type="Pfam" id="PF02752">
    <property type="entry name" value="Arrestin_C"/>
    <property type="match status" value="1"/>
</dbReference>
<dbReference type="OrthoDB" id="2333384at2759"/>
<dbReference type="Gene3D" id="2.60.40.640">
    <property type="match status" value="1"/>
</dbReference>
<dbReference type="AlphaFoldDB" id="A0A8K0GI42"/>